<feature type="transmembrane region" description="Helical" evidence="1">
    <location>
        <begin position="302"/>
        <end position="329"/>
    </location>
</feature>
<evidence type="ECO:0000313" key="2">
    <source>
        <dbReference type="EMBL" id="OZC01843.1"/>
    </source>
</evidence>
<name>A0A259TVS7_9BACT</name>
<dbReference type="OrthoDB" id="1524521at2"/>
<keyword evidence="1" id="KW-0812">Transmembrane</keyword>
<protein>
    <recommendedName>
        <fullName evidence="4">ABC-2 type transport system permease protein</fullName>
    </recommendedName>
</protein>
<dbReference type="EMBL" id="MQWB01000001">
    <property type="protein sequence ID" value="OZC01843.1"/>
    <property type="molecule type" value="Genomic_DNA"/>
</dbReference>
<keyword evidence="3" id="KW-1185">Reference proteome</keyword>
<feature type="transmembrane region" description="Helical" evidence="1">
    <location>
        <begin position="147"/>
        <end position="169"/>
    </location>
</feature>
<dbReference type="InParanoid" id="A0A259TVS7"/>
<feature type="transmembrane region" description="Helical" evidence="1">
    <location>
        <begin position="424"/>
        <end position="445"/>
    </location>
</feature>
<feature type="transmembrane region" description="Helical" evidence="1">
    <location>
        <begin position="181"/>
        <end position="203"/>
    </location>
</feature>
<dbReference type="InterPro" id="IPR043742">
    <property type="entry name" value="DUF5687"/>
</dbReference>
<comment type="caution">
    <text evidence="2">The sequence shown here is derived from an EMBL/GenBank/DDBJ whole genome shotgun (WGS) entry which is preliminary data.</text>
</comment>
<gene>
    <name evidence="2" type="ORF">BSZ36_01865</name>
</gene>
<feature type="transmembrane region" description="Helical" evidence="1">
    <location>
        <begin position="107"/>
        <end position="127"/>
    </location>
</feature>
<keyword evidence="1" id="KW-0472">Membrane</keyword>
<feature type="transmembrane region" description="Helical" evidence="1">
    <location>
        <begin position="209"/>
        <end position="237"/>
    </location>
</feature>
<evidence type="ECO:0000256" key="1">
    <source>
        <dbReference type="SAM" id="Phobius"/>
    </source>
</evidence>
<feature type="transmembrane region" description="Helical" evidence="1">
    <location>
        <begin position="67"/>
        <end position="86"/>
    </location>
</feature>
<feature type="transmembrane region" description="Helical" evidence="1">
    <location>
        <begin position="21"/>
        <end position="47"/>
    </location>
</feature>
<feature type="transmembrane region" description="Helical" evidence="1">
    <location>
        <begin position="380"/>
        <end position="403"/>
    </location>
</feature>
<feature type="transmembrane region" description="Helical" evidence="1">
    <location>
        <begin position="451"/>
        <end position="472"/>
    </location>
</feature>
<dbReference type="Proteomes" id="UP000216446">
    <property type="component" value="Unassembled WGS sequence"/>
</dbReference>
<dbReference type="AlphaFoldDB" id="A0A259TVS7"/>
<keyword evidence="1" id="KW-1133">Transmembrane helix</keyword>
<evidence type="ECO:0000313" key="3">
    <source>
        <dbReference type="Proteomes" id="UP000216446"/>
    </source>
</evidence>
<accession>A0A259TVS7</accession>
<organism evidence="2 3">
    <name type="scientific">Rubricoccus marinus</name>
    <dbReference type="NCBI Taxonomy" id="716817"/>
    <lineage>
        <taxon>Bacteria</taxon>
        <taxon>Pseudomonadati</taxon>
        <taxon>Rhodothermota</taxon>
        <taxon>Rhodothermia</taxon>
        <taxon>Rhodothermales</taxon>
        <taxon>Rubricoccaceae</taxon>
        <taxon>Rubricoccus</taxon>
    </lineage>
</organism>
<dbReference type="Pfam" id="PF18940">
    <property type="entry name" value="DUF5687"/>
    <property type="match status" value="1"/>
</dbReference>
<evidence type="ECO:0008006" key="4">
    <source>
        <dbReference type="Google" id="ProtNLM"/>
    </source>
</evidence>
<proteinExistence type="predicted"/>
<feature type="transmembrane region" description="Helical" evidence="1">
    <location>
        <begin position="349"/>
        <end position="374"/>
    </location>
</feature>
<dbReference type="RefSeq" id="WP_094545463.1">
    <property type="nucleotide sequence ID" value="NZ_MQWB01000001.1"/>
</dbReference>
<sequence length="490" mass="50335">MFLSLLRLQSLAFWRAPYLGGRIALALVKGAGALYAIASALIIGFVWPDLVGVVSPEADAVGLVETWFLPALAVLMGVRFVFQEVPTRGATAFLLLPVSRRRVASGVLARSLPTPLNLAPLAFMLPFAVRAVQMASGGPDSASAAGAAWGVGVAAVLLVALSHFLFVVWKTQSGARPLATVLGVAGTVGAVALLDLAAGGLLASVRAGALWPLAVLGVLLAAIGAAAYRGLVASLYLDHRSQRKRKKASGASGFARGGVRDWLDLNGVLLRRTTFPRGIAVNAVLVSLGLTVLVLIPDSGGFTGGLFTSSLVLVFSTGALAGSLGQYALPFASGYFDRLLTLPGGIERFVRAAAGTVVLGTLGIGALQVIPVLILAPGSVWLIGVSILFSLGVLAPSALWGSTLGPKPVDVSERLAFNYKAQSFGAQFAVGGTAVLVGGLLALAGPTWGPAVAALLGTAGIALAPLWLRALARRIRRQRHVISARFRGAL</sequence>
<reference evidence="2 3" key="1">
    <citation type="submission" date="2016-11" db="EMBL/GenBank/DDBJ databases">
        <title>Study of marine rhodopsin-containing bacteria.</title>
        <authorList>
            <person name="Yoshizawa S."/>
            <person name="Kumagai Y."/>
            <person name="Kogure K."/>
        </authorList>
    </citation>
    <scope>NUCLEOTIDE SEQUENCE [LARGE SCALE GENOMIC DNA]</scope>
    <source>
        <strain evidence="2 3">SG-29</strain>
    </source>
</reference>
<feature type="transmembrane region" description="Helical" evidence="1">
    <location>
        <begin position="279"/>
        <end position="296"/>
    </location>
</feature>